<accession>A0ABW2EMQ9</accession>
<proteinExistence type="predicted"/>
<dbReference type="Proteomes" id="UP001596410">
    <property type="component" value="Unassembled WGS sequence"/>
</dbReference>
<evidence type="ECO:0000256" key="2">
    <source>
        <dbReference type="SAM" id="MobiDB-lite"/>
    </source>
</evidence>
<keyword evidence="1" id="KW-0175">Coiled coil</keyword>
<comment type="caution">
    <text evidence="3">The sequence shown here is derived from an EMBL/GenBank/DDBJ whole genome shotgun (WGS) entry which is preliminary data.</text>
</comment>
<name>A0ABW2EMQ9_9BACI</name>
<feature type="coiled-coil region" evidence="1">
    <location>
        <begin position="23"/>
        <end position="50"/>
    </location>
</feature>
<feature type="region of interest" description="Disordered" evidence="2">
    <location>
        <begin position="90"/>
        <end position="121"/>
    </location>
</feature>
<reference evidence="4" key="1">
    <citation type="journal article" date="2019" name="Int. J. Syst. Evol. Microbiol.">
        <title>The Global Catalogue of Microorganisms (GCM) 10K type strain sequencing project: providing services to taxonomists for standard genome sequencing and annotation.</title>
        <authorList>
            <consortium name="The Broad Institute Genomics Platform"/>
            <consortium name="The Broad Institute Genome Sequencing Center for Infectious Disease"/>
            <person name="Wu L."/>
            <person name="Ma J."/>
        </authorList>
    </citation>
    <scope>NUCLEOTIDE SEQUENCE [LARGE SCALE GENOMIC DNA]</scope>
    <source>
        <strain evidence="4">CGMCC 4.1621</strain>
    </source>
</reference>
<organism evidence="3 4">
    <name type="scientific">Halobacillus seohaensis</name>
    <dbReference type="NCBI Taxonomy" id="447421"/>
    <lineage>
        <taxon>Bacteria</taxon>
        <taxon>Bacillati</taxon>
        <taxon>Bacillota</taxon>
        <taxon>Bacilli</taxon>
        <taxon>Bacillales</taxon>
        <taxon>Bacillaceae</taxon>
        <taxon>Halobacillus</taxon>
    </lineage>
</organism>
<dbReference type="EMBL" id="JBHSZV010000032">
    <property type="protein sequence ID" value="MFC7062751.1"/>
    <property type="molecule type" value="Genomic_DNA"/>
</dbReference>
<keyword evidence="4" id="KW-1185">Reference proteome</keyword>
<protein>
    <submittedName>
        <fullName evidence="3">Uncharacterized protein</fullName>
    </submittedName>
</protein>
<evidence type="ECO:0000256" key="1">
    <source>
        <dbReference type="SAM" id="Coils"/>
    </source>
</evidence>
<gene>
    <name evidence="3" type="ORF">ACFQIC_12900</name>
</gene>
<sequence>MGDELRFTEEEMEERVQAEVDRILVEDAEAEQAEQERKQTESEEMKEKAIALAKKVELVTAGIPCDEVGRYARYLDDTIDRDVLKQQAQEIADDANYKRKSKPYGDPGKPSNGGKWSPFSK</sequence>
<evidence type="ECO:0000313" key="4">
    <source>
        <dbReference type="Proteomes" id="UP001596410"/>
    </source>
</evidence>
<evidence type="ECO:0000313" key="3">
    <source>
        <dbReference type="EMBL" id="MFC7062751.1"/>
    </source>
</evidence>
<dbReference type="RefSeq" id="WP_204709691.1">
    <property type="nucleotide sequence ID" value="NZ_JBHSZV010000032.1"/>
</dbReference>